<dbReference type="HOGENOM" id="CLU_015334_0_0_1"/>
<evidence type="ECO:0000313" key="1">
    <source>
        <dbReference type="EMBL" id="EFA08551.2"/>
    </source>
</evidence>
<reference evidence="1 2" key="2">
    <citation type="journal article" date="2010" name="Nucleic Acids Res.">
        <title>BeetleBase in 2010: revisions to provide comprehensive genomic information for Tribolium castaneum.</title>
        <authorList>
            <person name="Kim H.S."/>
            <person name="Murphy T."/>
            <person name="Xia J."/>
            <person name="Caragea D."/>
            <person name="Park Y."/>
            <person name="Beeman R.W."/>
            <person name="Lorenzen M.D."/>
            <person name="Butcher S."/>
            <person name="Manak J.R."/>
            <person name="Brown S.J."/>
        </authorList>
    </citation>
    <scope>GENOME REANNOTATION</scope>
    <source>
        <strain evidence="1 2">Georgia GA2</strain>
    </source>
</reference>
<protein>
    <submittedName>
        <fullName evidence="1">Uncharacterized protein</fullName>
    </submittedName>
</protein>
<dbReference type="Proteomes" id="UP000007266">
    <property type="component" value="Linkage group 8"/>
</dbReference>
<proteinExistence type="predicted"/>
<keyword evidence="2" id="KW-1185">Reference proteome</keyword>
<evidence type="ECO:0000313" key="2">
    <source>
        <dbReference type="Proteomes" id="UP000007266"/>
    </source>
</evidence>
<dbReference type="eggNOG" id="ENOG502QPIF">
    <property type="taxonomic scope" value="Eukaryota"/>
</dbReference>
<reference evidence="1 2" key="1">
    <citation type="journal article" date="2008" name="Nature">
        <title>The genome of the model beetle and pest Tribolium castaneum.</title>
        <authorList>
            <consortium name="Tribolium Genome Sequencing Consortium"/>
            <person name="Richards S."/>
            <person name="Gibbs R.A."/>
            <person name="Weinstock G.M."/>
            <person name="Brown S.J."/>
            <person name="Denell R."/>
            <person name="Beeman R.W."/>
            <person name="Gibbs R."/>
            <person name="Beeman R.W."/>
            <person name="Brown S.J."/>
            <person name="Bucher G."/>
            <person name="Friedrich M."/>
            <person name="Grimmelikhuijzen C.J."/>
            <person name="Klingler M."/>
            <person name="Lorenzen M."/>
            <person name="Richards S."/>
            <person name="Roth S."/>
            <person name="Schroder R."/>
            <person name="Tautz D."/>
            <person name="Zdobnov E.M."/>
            <person name="Muzny D."/>
            <person name="Gibbs R.A."/>
            <person name="Weinstock G.M."/>
            <person name="Attaway T."/>
            <person name="Bell S."/>
            <person name="Buhay C.J."/>
            <person name="Chandrabose M.N."/>
            <person name="Chavez D."/>
            <person name="Clerk-Blankenburg K.P."/>
            <person name="Cree A."/>
            <person name="Dao M."/>
            <person name="Davis C."/>
            <person name="Chacko J."/>
            <person name="Dinh H."/>
            <person name="Dugan-Rocha S."/>
            <person name="Fowler G."/>
            <person name="Garner T.T."/>
            <person name="Garnes J."/>
            <person name="Gnirke A."/>
            <person name="Hawes A."/>
            <person name="Hernandez J."/>
            <person name="Hines S."/>
            <person name="Holder M."/>
            <person name="Hume J."/>
            <person name="Jhangiani S.N."/>
            <person name="Joshi V."/>
            <person name="Khan Z.M."/>
            <person name="Jackson L."/>
            <person name="Kovar C."/>
            <person name="Kowis A."/>
            <person name="Lee S."/>
            <person name="Lewis L.R."/>
            <person name="Margolis J."/>
            <person name="Morgan M."/>
            <person name="Nazareth L.V."/>
            <person name="Nguyen N."/>
            <person name="Okwuonu G."/>
            <person name="Parker D."/>
            <person name="Richards S."/>
            <person name="Ruiz S.J."/>
            <person name="Santibanez J."/>
            <person name="Savard J."/>
            <person name="Scherer S.E."/>
            <person name="Schneider B."/>
            <person name="Sodergren E."/>
            <person name="Tautz D."/>
            <person name="Vattahil S."/>
            <person name="Villasana D."/>
            <person name="White C.S."/>
            <person name="Wright R."/>
            <person name="Park Y."/>
            <person name="Beeman R.W."/>
            <person name="Lord J."/>
            <person name="Oppert B."/>
            <person name="Lorenzen M."/>
            <person name="Brown S."/>
            <person name="Wang L."/>
            <person name="Savard J."/>
            <person name="Tautz D."/>
            <person name="Richards S."/>
            <person name="Weinstock G."/>
            <person name="Gibbs R.A."/>
            <person name="Liu Y."/>
            <person name="Worley K."/>
            <person name="Weinstock G."/>
            <person name="Elsik C.G."/>
            <person name="Reese J.T."/>
            <person name="Elhaik E."/>
            <person name="Landan G."/>
            <person name="Graur D."/>
            <person name="Arensburger P."/>
            <person name="Atkinson P."/>
            <person name="Beeman R.W."/>
            <person name="Beidler J."/>
            <person name="Brown S.J."/>
            <person name="Demuth J.P."/>
            <person name="Drury D.W."/>
            <person name="Du Y.Z."/>
            <person name="Fujiwara H."/>
            <person name="Lorenzen M."/>
            <person name="Maselli V."/>
            <person name="Osanai M."/>
            <person name="Park Y."/>
            <person name="Robertson H.M."/>
            <person name="Tu Z."/>
            <person name="Wang J.J."/>
            <person name="Wang S."/>
            <person name="Richards S."/>
            <person name="Song H."/>
            <person name="Zhang L."/>
            <person name="Sodergren E."/>
            <person name="Werner D."/>
            <person name="Stanke M."/>
            <person name="Morgenstern B."/>
            <person name="Solovyev V."/>
            <person name="Kosarev P."/>
            <person name="Brown G."/>
            <person name="Chen H.C."/>
            <person name="Ermolaeva O."/>
            <person name="Hlavina W."/>
            <person name="Kapustin Y."/>
            <person name="Kiryutin B."/>
            <person name="Kitts P."/>
            <person name="Maglott D."/>
            <person name="Pruitt K."/>
            <person name="Sapojnikov V."/>
            <person name="Souvorov A."/>
            <person name="Mackey A.J."/>
            <person name="Waterhouse R.M."/>
            <person name="Wyder S."/>
            <person name="Zdobnov E.M."/>
            <person name="Zdobnov E.M."/>
            <person name="Wyder S."/>
            <person name="Kriventseva E.V."/>
            <person name="Kadowaki T."/>
            <person name="Bork P."/>
            <person name="Aranda M."/>
            <person name="Bao R."/>
            <person name="Beermann A."/>
            <person name="Berns N."/>
            <person name="Bolognesi R."/>
            <person name="Bonneton F."/>
            <person name="Bopp D."/>
            <person name="Brown S.J."/>
            <person name="Bucher G."/>
            <person name="Butts T."/>
            <person name="Chaumot A."/>
            <person name="Denell R.E."/>
            <person name="Ferrier D.E."/>
            <person name="Friedrich M."/>
            <person name="Gordon C.M."/>
            <person name="Jindra M."/>
            <person name="Klingler M."/>
            <person name="Lan Q."/>
            <person name="Lattorff H.M."/>
            <person name="Laudet V."/>
            <person name="von Levetsow C."/>
            <person name="Liu Z."/>
            <person name="Lutz R."/>
            <person name="Lynch J.A."/>
            <person name="da Fonseca R.N."/>
            <person name="Posnien N."/>
            <person name="Reuter R."/>
            <person name="Roth S."/>
            <person name="Savard J."/>
            <person name="Schinko J.B."/>
            <person name="Schmitt C."/>
            <person name="Schoppmeier M."/>
            <person name="Schroder R."/>
            <person name="Shippy T.D."/>
            <person name="Simonnet F."/>
            <person name="Marques-Souza H."/>
            <person name="Tautz D."/>
            <person name="Tomoyasu Y."/>
            <person name="Trauner J."/>
            <person name="Van der Zee M."/>
            <person name="Vervoort M."/>
            <person name="Wittkopp N."/>
            <person name="Wimmer E.A."/>
            <person name="Yang X."/>
            <person name="Jones A.K."/>
            <person name="Sattelle D.B."/>
            <person name="Ebert P.R."/>
            <person name="Nelson D."/>
            <person name="Scott J.G."/>
            <person name="Beeman R.W."/>
            <person name="Muthukrishnan S."/>
            <person name="Kramer K.J."/>
            <person name="Arakane Y."/>
            <person name="Beeman R.W."/>
            <person name="Zhu Q."/>
            <person name="Hogenkamp D."/>
            <person name="Dixit R."/>
            <person name="Oppert B."/>
            <person name="Jiang H."/>
            <person name="Zou Z."/>
            <person name="Marshall J."/>
            <person name="Elpidina E."/>
            <person name="Vinokurov K."/>
            <person name="Oppert C."/>
            <person name="Zou Z."/>
            <person name="Evans J."/>
            <person name="Lu Z."/>
            <person name="Zhao P."/>
            <person name="Sumathipala N."/>
            <person name="Altincicek B."/>
            <person name="Vilcinskas A."/>
            <person name="Williams M."/>
            <person name="Hultmark D."/>
            <person name="Hetru C."/>
            <person name="Jiang H."/>
            <person name="Grimmelikhuijzen C.J."/>
            <person name="Hauser F."/>
            <person name="Cazzamali G."/>
            <person name="Williamson M."/>
            <person name="Park Y."/>
            <person name="Li B."/>
            <person name="Tanaka Y."/>
            <person name="Predel R."/>
            <person name="Neupert S."/>
            <person name="Schachtner J."/>
            <person name="Verleyen P."/>
            <person name="Raible F."/>
            <person name="Bork P."/>
            <person name="Friedrich M."/>
            <person name="Walden K.K."/>
            <person name="Robertson H.M."/>
            <person name="Angeli S."/>
            <person name="Foret S."/>
            <person name="Bucher G."/>
            <person name="Schuetz S."/>
            <person name="Maleszka R."/>
            <person name="Wimmer E.A."/>
            <person name="Beeman R.W."/>
            <person name="Lorenzen M."/>
            <person name="Tomoyasu Y."/>
            <person name="Miller S.C."/>
            <person name="Grossmann D."/>
            <person name="Bucher G."/>
        </authorList>
    </citation>
    <scope>NUCLEOTIDE SEQUENCE [LARGE SCALE GENOMIC DNA]</scope>
    <source>
        <strain evidence="1 2">Georgia GA2</strain>
    </source>
</reference>
<dbReference type="AlphaFoldDB" id="D6WVE1"/>
<dbReference type="OMA" id="PERSQWI"/>
<name>D6WVE1_TRICA</name>
<gene>
    <name evidence="1" type="primary">AUGUSTUS-3.0.2_06206</name>
    <name evidence="1" type="ORF">TcasGA2_TC006206</name>
</gene>
<dbReference type="InParanoid" id="D6WVE1"/>
<dbReference type="PANTHER" id="PTHR47890:SF1">
    <property type="entry name" value="LD24308P"/>
    <property type="match status" value="1"/>
</dbReference>
<dbReference type="InterPro" id="IPR032062">
    <property type="entry name" value="DUF4803"/>
</dbReference>
<organism evidence="1 2">
    <name type="scientific">Tribolium castaneum</name>
    <name type="common">Red flour beetle</name>
    <dbReference type="NCBI Taxonomy" id="7070"/>
    <lineage>
        <taxon>Eukaryota</taxon>
        <taxon>Metazoa</taxon>
        <taxon>Ecdysozoa</taxon>
        <taxon>Arthropoda</taxon>
        <taxon>Hexapoda</taxon>
        <taxon>Insecta</taxon>
        <taxon>Pterygota</taxon>
        <taxon>Neoptera</taxon>
        <taxon>Endopterygota</taxon>
        <taxon>Coleoptera</taxon>
        <taxon>Polyphaga</taxon>
        <taxon>Cucujiformia</taxon>
        <taxon>Tenebrionidae</taxon>
        <taxon>Tenebrionidae incertae sedis</taxon>
        <taxon>Tribolium</taxon>
    </lineage>
</organism>
<accession>D6WVE1</accession>
<dbReference type="Pfam" id="PF16061">
    <property type="entry name" value="DUF4803"/>
    <property type="match status" value="1"/>
</dbReference>
<dbReference type="EMBL" id="KQ971357">
    <property type="protein sequence ID" value="EFA08551.2"/>
    <property type="molecule type" value="Genomic_DNA"/>
</dbReference>
<dbReference type="PANTHER" id="PTHR47890">
    <property type="entry name" value="LD24308P"/>
    <property type="match status" value="1"/>
</dbReference>
<sequence length="552" mass="64682">MRLIRLLNKLPREVRQELHSHDIQTKQSFIDYYFSLFEQHVRDFDEYEKSTLVKFSEGVVSNNLNSVRFLMEAIYNNVVRDDFLTVFERQFEPKTTLFCNETFSQQEALHQLLNEILVTNFKSYVLEQSAYLIKKHNNQGNYTKEVELSYKEFLSRSYNITKSFKKSMSEASREVWRCDPRKHIRNETFVEITNFLHGFILNKANLDSRGQCRDECSEYKMVLKPKNCEKNYWCKKQTTCPKIIDCQYVDSSMTVCSNIMAKHNRRYDYVQFADGKNFGAKKSCNGDSDYLETYKFWLIWSCSYCFCLCDEGPKYFSDRYINLRLAMSNISDNKVVTGLRFVKHNQIIHLQVQEGKLLEHGTIDPDSVQWVPPENYKRTDRKIHEGQDYQVITWEKRSIELTEIMARNGSVVTGVRFKKIGSRLELEIMITPFNFTTGKLRNYSDQSSIFVEAPNIHLRHRFGKKITLSSPDVPTRSTAPSTHYTTGKYIEFTTTDVYKDAAQTTVPFFDSQQVYNKNPVPLSGVGLFHRSRRGSGGFIAPKIFTYDFSQHL</sequence>